<keyword evidence="3" id="KW-1185">Reference proteome</keyword>
<reference evidence="2 3" key="1">
    <citation type="submission" date="2018-05" db="EMBL/GenBank/DDBJ databases">
        <title>Genome sequencing and assembly of the regulated plant pathogen Lachnellula willkommii and related sister species for the development of diagnostic species identification markers.</title>
        <authorList>
            <person name="Giroux E."/>
            <person name="Bilodeau G."/>
        </authorList>
    </citation>
    <scope>NUCLEOTIDE SEQUENCE [LARGE SCALE GENOMIC DNA]</scope>
    <source>
        <strain evidence="2 3">CBS 160.35</strain>
    </source>
</reference>
<evidence type="ECO:0000256" key="1">
    <source>
        <dbReference type="SAM" id="MobiDB-lite"/>
    </source>
</evidence>
<feature type="region of interest" description="Disordered" evidence="1">
    <location>
        <begin position="1"/>
        <end position="42"/>
    </location>
</feature>
<dbReference type="EMBL" id="QGMI01000066">
    <property type="protein sequence ID" value="TVY47955.1"/>
    <property type="molecule type" value="Genomic_DNA"/>
</dbReference>
<feature type="compositionally biased region" description="Polar residues" evidence="1">
    <location>
        <begin position="7"/>
        <end position="21"/>
    </location>
</feature>
<evidence type="ECO:0008006" key="4">
    <source>
        <dbReference type="Google" id="ProtNLM"/>
    </source>
</evidence>
<dbReference type="OrthoDB" id="5398371at2759"/>
<evidence type="ECO:0000313" key="3">
    <source>
        <dbReference type="Proteomes" id="UP000443090"/>
    </source>
</evidence>
<gene>
    <name evidence="2" type="ORF">LOCC1_G002631</name>
</gene>
<dbReference type="AlphaFoldDB" id="A0A8H8S6J3"/>
<comment type="caution">
    <text evidence="2">The sequence shown here is derived from an EMBL/GenBank/DDBJ whole genome shotgun (WGS) entry which is preliminary data.</text>
</comment>
<organism evidence="2 3">
    <name type="scientific">Lachnellula occidentalis</name>
    <dbReference type="NCBI Taxonomy" id="215460"/>
    <lineage>
        <taxon>Eukaryota</taxon>
        <taxon>Fungi</taxon>
        <taxon>Dikarya</taxon>
        <taxon>Ascomycota</taxon>
        <taxon>Pezizomycotina</taxon>
        <taxon>Leotiomycetes</taxon>
        <taxon>Helotiales</taxon>
        <taxon>Lachnaceae</taxon>
        <taxon>Lachnellula</taxon>
    </lineage>
</organism>
<evidence type="ECO:0000313" key="2">
    <source>
        <dbReference type="EMBL" id="TVY47955.1"/>
    </source>
</evidence>
<proteinExistence type="predicted"/>
<sequence>MRPSCSPVETTRTASSEPINNSRRRPQTKRPMPLPPPETPQAAASICIDDKTYPVIEIRSTGDVILDVFFENSNACTKSISTKISKPTVPSPRIFYRVRLETLKKSSMYFQHLLGSTFAEGVAIADTFAQLAKSNLNPSEVEAEKLPRIKIIEEDVATKTIGRETIFCDMLRIIHGAEHVTKPFTLNCLTVLVVMADRYNTLPSIARYVQKTFINFKYPVTLDKKAEETLRQKILIFYHTDQALRFASASKELILRGSSRWIGADETTNDFQTAWWDLPDGLECELAHRRACVLRTIASVQTQCLGLYASKDRQCQLGYDSSAACDSFQLGEMIKFLTKKDLLSLVPFQAVSPEDHDYIWPDAYSGDIENLIGLLRQCPSYQINQYHSHCGLRTKLLPALDYIKNCIETGVGIKFGRSKSDWVNDSWSASSSTASKKKSFWVGGGNGDEVDVAGGKPYTFDFSLVKSRAGWGNNDLGADKSAKALFTAEKWSWLREHESDNKMLKATPRLGY</sequence>
<name>A0A8H8S6J3_9HELO</name>
<accession>A0A8H8S6J3</accession>
<protein>
    <recommendedName>
        <fullName evidence="4">BTB domain-containing protein</fullName>
    </recommendedName>
</protein>
<dbReference type="Proteomes" id="UP000443090">
    <property type="component" value="Unassembled WGS sequence"/>
</dbReference>